<evidence type="ECO:0000313" key="13">
    <source>
        <dbReference type="Proteomes" id="UP000075680"/>
    </source>
</evidence>
<organism evidence="10 13">
    <name type="scientific">Acinetobacter venetianus</name>
    <dbReference type="NCBI Taxonomy" id="52133"/>
    <lineage>
        <taxon>Bacteria</taxon>
        <taxon>Pseudomonadati</taxon>
        <taxon>Pseudomonadota</taxon>
        <taxon>Gammaproteobacteria</taxon>
        <taxon>Moraxellales</taxon>
        <taxon>Moraxellaceae</taxon>
        <taxon>Acinetobacter</taxon>
    </lineage>
</organism>
<accession>A0A150HMQ2</accession>
<dbReference type="Proteomes" id="UP000075544">
    <property type="component" value="Unassembled WGS sequence"/>
</dbReference>
<dbReference type="Proteomes" id="UP000075680">
    <property type="component" value="Unassembled WGS sequence"/>
</dbReference>
<dbReference type="GO" id="GO:0019285">
    <property type="term" value="P:glycine betaine biosynthetic process from choline"/>
    <property type="evidence" value="ECO:0007669"/>
    <property type="project" value="UniProtKB-UniRule"/>
</dbReference>
<proteinExistence type="inferred from homology"/>
<dbReference type="PROSITE" id="PS01081">
    <property type="entry name" value="HTH_TETR_1"/>
    <property type="match status" value="1"/>
</dbReference>
<dbReference type="InterPro" id="IPR036271">
    <property type="entry name" value="Tet_transcr_reg_TetR-rel_C_sf"/>
</dbReference>
<keyword evidence="3 7" id="KW-0805">Transcription regulation</keyword>
<dbReference type="GO" id="GO:0003700">
    <property type="term" value="F:DNA-binding transcription factor activity"/>
    <property type="evidence" value="ECO:0007669"/>
    <property type="project" value="UniProtKB-UniRule"/>
</dbReference>
<evidence type="ECO:0000256" key="7">
    <source>
        <dbReference type="HAMAP-Rule" id="MF_00768"/>
    </source>
</evidence>
<dbReference type="PANTHER" id="PTHR43479">
    <property type="entry name" value="ACREF/ENVCD OPERON REPRESSOR-RELATED"/>
    <property type="match status" value="1"/>
</dbReference>
<dbReference type="NCBIfam" id="NF001978">
    <property type="entry name" value="PRK00767.1"/>
    <property type="match status" value="1"/>
</dbReference>
<dbReference type="Pfam" id="PF13977">
    <property type="entry name" value="TetR_C_6"/>
    <property type="match status" value="1"/>
</dbReference>
<dbReference type="GO" id="GO:0003677">
    <property type="term" value="F:DNA binding"/>
    <property type="evidence" value="ECO:0007669"/>
    <property type="project" value="UniProtKB-UniRule"/>
</dbReference>
<keyword evidence="5 7" id="KW-0804">Transcription</keyword>
<dbReference type="AlphaFoldDB" id="A0A150HMQ2"/>
<comment type="pathway">
    <text evidence="1 7">Amine and polyamine biosynthesis; betaine biosynthesis via choline pathway [regulation].</text>
</comment>
<dbReference type="UniPathway" id="UPA00529"/>
<dbReference type="HAMAP" id="MF_00768">
    <property type="entry name" value="HTH_type_BetI"/>
    <property type="match status" value="1"/>
</dbReference>
<evidence type="ECO:0000256" key="2">
    <source>
        <dbReference type="ARBA" id="ARBA00022491"/>
    </source>
</evidence>
<dbReference type="PROSITE" id="PS50977">
    <property type="entry name" value="HTH_TETR_2"/>
    <property type="match status" value="1"/>
</dbReference>
<dbReference type="SUPFAM" id="SSF46689">
    <property type="entry name" value="Homeodomain-like"/>
    <property type="match status" value="1"/>
</dbReference>
<reference evidence="12 13" key="1">
    <citation type="journal article" date="2016" name="Sci. Rep.">
        <title>Genomic and phenotypic characterization of the species Acinetobacter venetianus.</title>
        <authorList>
            <person name="Fondi M."/>
            <person name="Maida I."/>
            <person name="Perrin E."/>
            <person name="Orlandini V."/>
            <person name="La Torre L."/>
            <person name="Bosi E."/>
            <person name="Negroni A."/>
            <person name="Zanaroli G."/>
            <person name="Fava F."/>
            <person name="Decorosi F."/>
            <person name="Giovannetti L."/>
            <person name="Viti C."/>
            <person name="Vaneechoutte M."/>
            <person name="Dijkshoorn L."/>
            <person name="Fani R."/>
        </authorList>
    </citation>
    <scope>NUCLEOTIDE SEQUENCE [LARGE SCALE GENOMIC DNA]</scope>
    <source>
        <strain evidence="11 12">LUH13518</strain>
        <strain evidence="10 13">LUH5627</strain>
    </source>
</reference>
<evidence type="ECO:0000256" key="4">
    <source>
        <dbReference type="ARBA" id="ARBA00023125"/>
    </source>
</evidence>
<dbReference type="NCBIfam" id="TIGR03384">
    <property type="entry name" value="betaine_BetI"/>
    <property type="match status" value="1"/>
</dbReference>
<evidence type="ECO:0000259" key="9">
    <source>
        <dbReference type="PROSITE" id="PS50977"/>
    </source>
</evidence>
<sequence>MTKRRVKPEHERREEIVNAAFEVIYEVGLSQTTIAQIAKKAQVSTGIVSHYFGDKQGLINNCMREMLKRLHLISLQYKAATIDSQPENQIKAIIDSNFDISQVNKIAMRVWLDFWSASMHIPELARLQRINDRRLYSNLKHQFLQLMPEDRANIAASGLAALIDGLWLRGGLIEDDGFDRQAARSIAYDYLDTQLELAKPKLQERQNE</sequence>
<dbReference type="EMBL" id="JRUE01000188">
    <property type="protein sequence ID" value="KXZ67465.1"/>
    <property type="molecule type" value="Genomic_DNA"/>
</dbReference>
<comment type="function">
    <text evidence="6">Repressor involved in the biosynthesis of the osmoprotectant glycine betaine. It represses transcription of the choline transporter BetT and the genes of BetAB involved in the synthesis of glycine betaine.</text>
</comment>
<gene>
    <name evidence="10" type="primary">betI_3</name>
    <name evidence="7" type="synonym">betI</name>
    <name evidence="11" type="ORF">AVENLUH13518_01499</name>
    <name evidence="10" type="ORF">AVENLUH5627_02167</name>
</gene>
<evidence type="ECO:0000256" key="3">
    <source>
        <dbReference type="ARBA" id="ARBA00023015"/>
    </source>
</evidence>
<dbReference type="InterPro" id="IPR017757">
    <property type="entry name" value="Tscrpt_rep_BetI"/>
</dbReference>
<protein>
    <recommendedName>
        <fullName evidence="7">HTH-type transcriptional regulator BetI</fullName>
    </recommendedName>
</protein>
<feature type="DNA-binding region" description="H-T-H motif" evidence="7 8">
    <location>
        <begin position="33"/>
        <end position="52"/>
    </location>
</feature>
<keyword evidence="2 7" id="KW-0678">Repressor</keyword>
<dbReference type="InterPro" id="IPR023772">
    <property type="entry name" value="DNA-bd_HTH_TetR-type_CS"/>
</dbReference>
<dbReference type="RefSeq" id="WP_007480908.1">
    <property type="nucleotide sequence ID" value="NZ_CAXGOK010000001.1"/>
</dbReference>
<dbReference type="InterPro" id="IPR050624">
    <property type="entry name" value="HTH-type_Tx_Regulator"/>
</dbReference>
<dbReference type="GO" id="GO:0045892">
    <property type="term" value="P:negative regulation of DNA-templated transcription"/>
    <property type="evidence" value="ECO:0007669"/>
    <property type="project" value="UniProtKB-UniRule"/>
</dbReference>
<dbReference type="InterPro" id="IPR001647">
    <property type="entry name" value="HTH_TetR"/>
</dbReference>
<keyword evidence="4 7" id="KW-0238">DNA-binding</keyword>
<dbReference type="PRINTS" id="PR00455">
    <property type="entry name" value="HTHTETR"/>
</dbReference>
<name>A0A150HMQ2_9GAMM</name>
<evidence type="ECO:0000313" key="12">
    <source>
        <dbReference type="Proteomes" id="UP000075544"/>
    </source>
</evidence>
<comment type="function">
    <text evidence="7">Repressor involved in choline regulation of the bet genes.</text>
</comment>
<dbReference type="EMBL" id="JRHX01000042">
    <property type="protein sequence ID" value="KXZ71050.1"/>
    <property type="molecule type" value="Genomic_DNA"/>
</dbReference>
<dbReference type="PANTHER" id="PTHR43479:SF11">
    <property type="entry name" value="ACREF_ENVCD OPERON REPRESSOR-RELATED"/>
    <property type="match status" value="1"/>
</dbReference>
<comment type="caution">
    <text evidence="10">The sequence shown here is derived from an EMBL/GenBank/DDBJ whole genome shotgun (WGS) entry which is preliminary data.</text>
</comment>
<dbReference type="InterPro" id="IPR009057">
    <property type="entry name" value="Homeodomain-like_sf"/>
</dbReference>
<evidence type="ECO:0000256" key="6">
    <source>
        <dbReference type="ARBA" id="ARBA00024936"/>
    </source>
</evidence>
<evidence type="ECO:0000313" key="10">
    <source>
        <dbReference type="EMBL" id="KXZ67465.1"/>
    </source>
</evidence>
<dbReference type="InterPro" id="IPR039538">
    <property type="entry name" value="BetI_C"/>
</dbReference>
<dbReference type="Gene3D" id="1.10.357.10">
    <property type="entry name" value="Tetracycline Repressor, domain 2"/>
    <property type="match status" value="1"/>
</dbReference>
<dbReference type="SUPFAM" id="SSF48498">
    <property type="entry name" value="Tetracyclin repressor-like, C-terminal domain"/>
    <property type="match status" value="1"/>
</dbReference>
<feature type="domain" description="HTH tetR-type" evidence="9">
    <location>
        <begin position="10"/>
        <end position="70"/>
    </location>
</feature>
<dbReference type="Pfam" id="PF00440">
    <property type="entry name" value="TetR_N"/>
    <property type="match status" value="1"/>
</dbReference>
<evidence type="ECO:0000256" key="8">
    <source>
        <dbReference type="PROSITE-ProRule" id="PRU00335"/>
    </source>
</evidence>
<evidence type="ECO:0000313" key="11">
    <source>
        <dbReference type="EMBL" id="KXZ71050.1"/>
    </source>
</evidence>
<evidence type="ECO:0000256" key="1">
    <source>
        <dbReference type="ARBA" id="ARBA00004719"/>
    </source>
</evidence>
<evidence type="ECO:0000256" key="5">
    <source>
        <dbReference type="ARBA" id="ARBA00023163"/>
    </source>
</evidence>
<dbReference type="PATRIC" id="fig|52133.18.peg.2245"/>